<feature type="region of interest" description="Disordered" evidence="1">
    <location>
        <begin position="731"/>
        <end position="751"/>
    </location>
</feature>
<dbReference type="Proteomes" id="UP000654345">
    <property type="component" value="Unassembled WGS sequence"/>
</dbReference>
<name>A0ABQ3V3P0_9CHLR</name>
<sequence length="751" mass="85236">MLEHALVAVARLGSEQNISKTVGVQANIVAFLGGGTGSGILVDIAVMIREILTHHQYKQRINVFCMLPEAINGATANDLRWRKSNATACLLEVLAYSRAAATTPTGEYQKYMRNRMHRLTNDPIANEIYLIGNASMNDSIDTARIVGMDLFQRTTNAAGVGFLEHSKWLDRRTLGSTDDRGLPTLFGTTCPLEVCFPASETAQAFAQISASYLLPLLASYQPATREAGENERRAWSKEWNGVGRIEADESNPFAVRLGVFRSSDFEEASQAHLDLLWAKLERFERNTEARMQEVIDLKAREEHRHIEGVDTFEENDTGQTSLFNRRVQHLRSLQQEYRFMFERLQEGEPPRVPMRPYELEERLVHQPHLPGALRRVTRDYASALAEAYNERLRRHALATRYHLLEHLLHDLNERVREALNQSLSWFQSASTTERARELRLKGQASMAWYGKLENPHPHQRHLFDLSTLRTLNEHNIAVERLYRWSTAGDMSLEDEQQAINYQDFIKPCTEFLARTTSAPGSNTLSIERYIAARLADRVVDFFREYYTKRFADMNLFELLDKATPPAYNGQTRGEQISGYFIAHLEHIYGLLSSLVTFEAELWPEGPSTLDSSLFMGLAWRDGSQEALFKQALQHMSAFASHGQTPLVNVMHDPHSLQVSYGLHALSLSTVRDFYLEHNSAMECYQHFQRAWEEGHGTGLMPVHSSGEAERLVTDRNALGYALPLPEMVIRRSSTPVTQPTSPTSAQKPAES</sequence>
<gene>
    <name evidence="2" type="ORF">KSB_80470</name>
</gene>
<feature type="compositionally biased region" description="Low complexity" evidence="1">
    <location>
        <begin position="732"/>
        <end position="744"/>
    </location>
</feature>
<dbReference type="InterPro" id="IPR036525">
    <property type="entry name" value="Tubulin/FtsZ_GTPase_sf"/>
</dbReference>
<keyword evidence="3" id="KW-1185">Reference proteome</keyword>
<dbReference type="EMBL" id="BNJG01000003">
    <property type="protein sequence ID" value="GHO59572.1"/>
    <property type="molecule type" value="Genomic_DNA"/>
</dbReference>
<comment type="caution">
    <text evidence="2">The sequence shown here is derived from an EMBL/GenBank/DDBJ whole genome shotgun (WGS) entry which is preliminary data.</text>
</comment>
<dbReference type="Gene3D" id="3.40.50.1440">
    <property type="entry name" value="Tubulin/FtsZ, GTPase domain"/>
    <property type="match status" value="1"/>
</dbReference>
<protein>
    <recommendedName>
        <fullName evidence="4">PNPLA domain-containing protein</fullName>
    </recommendedName>
</protein>
<dbReference type="Pfam" id="PF13809">
    <property type="entry name" value="Tubulin_2"/>
    <property type="match status" value="1"/>
</dbReference>
<dbReference type="InterPro" id="IPR025904">
    <property type="entry name" value="Tubulin-like"/>
</dbReference>
<evidence type="ECO:0000313" key="2">
    <source>
        <dbReference type="EMBL" id="GHO59572.1"/>
    </source>
</evidence>
<organism evidence="2 3">
    <name type="scientific">Ktedonobacter robiniae</name>
    <dbReference type="NCBI Taxonomy" id="2778365"/>
    <lineage>
        <taxon>Bacteria</taxon>
        <taxon>Bacillati</taxon>
        <taxon>Chloroflexota</taxon>
        <taxon>Ktedonobacteria</taxon>
        <taxon>Ktedonobacterales</taxon>
        <taxon>Ktedonobacteraceae</taxon>
        <taxon>Ktedonobacter</taxon>
    </lineage>
</organism>
<reference evidence="2 3" key="1">
    <citation type="journal article" date="2021" name="Int. J. Syst. Evol. Microbiol.">
        <title>Reticulibacter mediterranei gen. nov., sp. nov., within the new family Reticulibacteraceae fam. nov., and Ktedonospora formicarum gen. nov., sp. nov., Ktedonobacter robiniae sp. nov., Dictyobacter formicarum sp. nov. and Dictyobacter arantiisoli sp. nov., belonging to the class Ktedonobacteria.</title>
        <authorList>
            <person name="Yabe S."/>
            <person name="Zheng Y."/>
            <person name="Wang C.M."/>
            <person name="Sakai Y."/>
            <person name="Abe K."/>
            <person name="Yokota A."/>
            <person name="Donadio S."/>
            <person name="Cavaletti L."/>
            <person name="Monciardini P."/>
        </authorList>
    </citation>
    <scope>NUCLEOTIDE SEQUENCE [LARGE SCALE GENOMIC DNA]</scope>
    <source>
        <strain evidence="2 3">SOSP1-30</strain>
    </source>
</reference>
<evidence type="ECO:0008006" key="4">
    <source>
        <dbReference type="Google" id="ProtNLM"/>
    </source>
</evidence>
<accession>A0ABQ3V3P0</accession>
<evidence type="ECO:0000256" key="1">
    <source>
        <dbReference type="SAM" id="MobiDB-lite"/>
    </source>
</evidence>
<proteinExistence type="predicted"/>
<evidence type="ECO:0000313" key="3">
    <source>
        <dbReference type="Proteomes" id="UP000654345"/>
    </source>
</evidence>